<gene>
    <name evidence="1" type="ORF">LSAT_V11C900470260</name>
</gene>
<dbReference type="EMBL" id="NBSK02000009">
    <property type="protein sequence ID" value="KAJ0186405.1"/>
    <property type="molecule type" value="Genomic_DNA"/>
</dbReference>
<evidence type="ECO:0000313" key="1">
    <source>
        <dbReference type="EMBL" id="KAJ0186405.1"/>
    </source>
</evidence>
<dbReference type="Proteomes" id="UP000235145">
    <property type="component" value="Unassembled WGS sequence"/>
</dbReference>
<proteinExistence type="predicted"/>
<sequence>MACLQNRPICGAMFWQSCFGDYVNMPMGMRCHNLLCHYLMCKEATTFDLVDLKELLFPVGGYRVCFDKKAFWLVTGLRFRDYFHPSSGFAAFREHGFHLSRFHIQRGESLPAVYARVRIFGEIPSTSKYVLGVLKEEDVALRSLELEASLWIWDHCLLRKPQKVPHMIAEGEGVIVHLLTCILETFPSNSIIGSPILGVIPRAVAYPRMRPLHAPDCQSILDLNNALSSNEIL</sequence>
<organism evidence="1 2">
    <name type="scientific">Lactuca sativa</name>
    <name type="common">Garden lettuce</name>
    <dbReference type="NCBI Taxonomy" id="4236"/>
    <lineage>
        <taxon>Eukaryota</taxon>
        <taxon>Viridiplantae</taxon>
        <taxon>Streptophyta</taxon>
        <taxon>Embryophyta</taxon>
        <taxon>Tracheophyta</taxon>
        <taxon>Spermatophyta</taxon>
        <taxon>Magnoliopsida</taxon>
        <taxon>eudicotyledons</taxon>
        <taxon>Gunneridae</taxon>
        <taxon>Pentapetalae</taxon>
        <taxon>asterids</taxon>
        <taxon>campanulids</taxon>
        <taxon>Asterales</taxon>
        <taxon>Asteraceae</taxon>
        <taxon>Cichorioideae</taxon>
        <taxon>Cichorieae</taxon>
        <taxon>Lactucinae</taxon>
        <taxon>Lactuca</taxon>
    </lineage>
</organism>
<comment type="caution">
    <text evidence="1">The sequence shown here is derived from an EMBL/GenBank/DDBJ whole genome shotgun (WGS) entry which is preliminary data.</text>
</comment>
<protein>
    <submittedName>
        <fullName evidence="1">Uncharacterized protein</fullName>
    </submittedName>
</protein>
<accession>A0A9R1UG45</accession>
<keyword evidence="2" id="KW-1185">Reference proteome</keyword>
<evidence type="ECO:0000313" key="2">
    <source>
        <dbReference type="Proteomes" id="UP000235145"/>
    </source>
</evidence>
<reference evidence="1 2" key="1">
    <citation type="journal article" date="2017" name="Nat. Commun.">
        <title>Genome assembly with in vitro proximity ligation data and whole-genome triplication in lettuce.</title>
        <authorList>
            <person name="Reyes-Chin-Wo S."/>
            <person name="Wang Z."/>
            <person name="Yang X."/>
            <person name="Kozik A."/>
            <person name="Arikit S."/>
            <person name="Song C."/>
            <person name="Xia L."/>
            <person name="Froenicke L."/>
            <person name="Lavelle D.O."/>
            <person name="Truco M.J."/>
            <person name="Xia R."/>
            <person name="Zhu S."/>
            <person name="Xu C."/>
            <person name="Xu H."/>
            <person name="Xu X."/>
            <person name="Cox K."/>
            <person name="Korf I."/>
            <person name="Meyers B.C."/>
            <person name="Michelmore R.W."/>
        </authorList>
    </citation>
    <scope>NUCLEOTIDE SEQUENCE [LARGE SCALE GENOMIC DNA]</scope>
    <source>
        <strain evidence="2">cv. Salinas</strain>
        <tissue evidence="1">Seedlings</tissue>
    </source>
</reference>
<name>A0A9R1UG45_LACSA</name>
<dbReference type="PROSITE" id="PS51257">
    <property type="entry name" value="PROKAR_LIPOPROTEIN"/>
    <property type="match status" value="1"/>
</dbReference>
<dbReference type="AlphaFoldDB" id="A0A9R1UG45"/>